<name>D4YSX4_9LACO</name>
<keyword evidence="2" id="KW-1185">Reference proteome</keyword>
<dbReference type="EMBL" id="ADNY01000022">
    <property type="protein sequence ID" value="EFG55777.1"/>
    <property type="molecule type" value="Genomic_DNA"/>
</dbReference>
<proteinExistence type="predicted"/>
<comment type="caution">
    <text evidence="1">The sequence shown here is derived from an EMBL/GenBank/DDBJ whole genome shotgun (WGS) entry which is preliminary data.</text>
</comment>
<organism evidence="1 2">
    <name type="scientific">Lactobacillus amylolyticus DSM 11664</name>
    <dbReference type="NCBI Taxonomy" id="585524"/>
    <lineage>
        <taxon>Bacteria</taxon>
        <taxon>Bacillati</taxon>
        <taxon>Bacillota</taxon>
        <taxon>Bacilli</taxon>
        <taxon>Lactobacillales</taxon>
        <taxon>Lactobacillaceae</taxon>
        <taxon>Lactobacillus</taxon>
    </lineage>
</organism>
<dbReference type="eggNOG" id="ENOG5030APF">
    <property type="taxonomic scope" value="Bacteria"/>
</dbReference>
<evidence type="ECO:0000313" key="1">
    <source>
        <dbReference type="EMBL" id="EFG55777.1"/>
    </source>
</evidence>
<dbReference type="AlphaFoldDB" id="D4YSX4"/>
<dbReference type="PATRIC" id="fig|585524.9.peg.1406"/>
<accession>D4YSX4</accession>
<reference evidence="1 2" key="1">
    <citation type="submission" date="2010-04" db="EMBL/GenBank/DDBJ databases">
        <authorList>
            <person name="Muzny D."/>
            <person name="Qin X."/>
            <person name="Deng J."/>
            <person name="Jiang H."/>
            <person name="Liu Y."/>
            <person name="Qu J."/>
            <person name="Song X.-Z."/>
            <person name="Zhang L."/>
            <person name="Thornton R."/>
            <person name="Coyle M."/>
            <person name="Francisco L."/>
            <person name="Jackson L."/>
            <person name="Javaid M."/>
            <person name="Korchina V."/>
            <person name="Kovar C."/>
            <person name="Mata R."/>
            <person name="Mathew T."/>
            <person name="Ngo R."/>
            <person name="Nguyen L."/>
            <person name="Nguyen N."/>
            <person name="Okwuonu G."/>
            <person name="Ongeri F."/>
            <person name="Pham C."/>
            <person name="Simmons D."/>
            <person name="Wilczek-Boney K."/>
            <person name="Hale W."/>
            <person name="Jakkamsetti A."/>
            <person name="Pham P."/>
            <person name="Ruth R."/>
            <person name="San Lucas F."/>
            <person name="Warren J."/>
            <person name="Zhang J."/>
            <person name="Zhao Z."/>
            <person name="Zhou C."/>
            <person name="Zhu D."/>
            <person name="Lee S."/>
            <person name="Bess C."/>
            <person name="Blankenburg K."/>
            <person name="Forbes L."/>
            <person name="Fu Q."/>
            <person name="Gubbala S."/>
            <person name="Hirani K."/>
            <person name="Jayaseelan J.C."/>
            <person name="Lara F."/>
            <person name="Munidasa M."/>
            <person name="Palculict T."/>
            <person name="Patil S."/>
            <person name="Pu L.-L."/>
            <person name="Saada N."/>
            <person name="Tang L."/>
            <person name="Weissenberger G."/>
            <person name="Zhu Y."/>
            <person name="Hemphill L."/>
            <person name="Shang Y."/>
            <person name="Youmans B."/>
            <person name="Ayvaz T."/>
            <person name="Ross M."/>
            <person name="Santibanez J."/>
            <person name="Aqrawi P."/>
            <person name="Gross S."/>
            <person name="Joshi V."/>
            <person name="Fowler G."/>
            <person name="Nazareth L."/>
            <person name="Reid J."/>
            <person name="Worley K."/>
            <person name="Petrosino J."/>
            <person name="Highlander S."/>
            <person name="Gibbs R."/>
        </authorList>
    </citation>
    <scope>NUCLEOTIDE SEQUENCE [LARGE SCALE GENOMIC DNA]</scope>
    <source>
        <strain evidence="1 2">DSM 11664</strain>
    </source>
</reference>
<sequence length="81" mass="9385">MNQLLQYLATFLQRKSVTFKNSLLFLADLTYNINEILKSKVNSMAKYEVKLSEEDLQIIKDCHSKNPSIMKAMNDAKKVED</sequence>
<evidence type="ECO:0000313" key="2">
    <source>
        <dbReference type="Proteomes" id="UP000004069"/>
    </source>
</evidence>
<protein>
    <submittedName>
        <fullName evidence="1">Uncharacterized protein</fullName>
    </submittedName>
</protein>
<dbReference type="Proteomes" id="UP000004069">
    <property type="component" value="Unassembled WGS sequence"/>
</dbReference>
<gene>
    <name evidence="1" type="ORF">HMPREF0493_0602</name>
</gene>